<dbReference type="AlphaFoldDB" id="A0A9P9HF48"/>
<dbReference type="OrthoDB" id="10651779at2759"/>
<dbReference type="GeneID" id="70229223"/>
<gene>
    <name evidence="2" type="ORF">BKA55DRAFT_688799</name>
</gene>
<proteinExistence type="predicted"/>
<evidence type="ECO:0000313" key="2">
    <source>
        <dbReference type="EMBL" id="KAH7255803.1"/>
    </source>
</evidence>
<reference evidence="2" key="1">
    <citation type="journal article" date="2021" name="Nat. Commun.">
        <title>Genetic determinants of endophytism in the Arabidopsis root mycobiome.</title>
        <authorList>
            <person name="Mesny F."/>
            <person name="Miyauchi S."/>
            <person name="Thiergart T."/>
            <person name="Pickel B."/>
            <person name="Atanasova L."/>
            <person name="Karlsson M."/>
            <person name="Huettel B."/>
            <person name="Barry K.W."/>
            <person name="Haridas S."/>
            <person name="Chen C."/>
            <person name="Bauer D."/>
            <person name="Andreopoulos W."/>
            <person name="Pangilinan J."/>
            <person name="LaButti K."/>
            <person name="Riley R."/>
            <person name="Lipzen A."/>
            <person name="Clum A."/>
            <person name="Drula E."/>
            <person name="Henrissat B."/>
            <person name="Kohler A."/>
            <person name="Grigoriev I.V."/>
            <person name="Martin F.M."/>
            <person name="Hacquard S."/>
        </authorList>
    </citation>
    <scope>NUCLEOTIDE SEQUENCE</scope>
    <source>
        <strain evidence="2">MPI-CAGE-AT-0023</strain>
    </source>
</reference>
<name>A0A9P9HF48_FUSRE</name>
<dbReference type="RefSeq" id="XP_046051372.1">
    <property type="nucleotide sequence ID" value="XM_046199269.1"/>
</dbReference>
<accession>A0A9P9HF48</accession>
<evidence type="ECO:0000313" key="3">
    <source>
        <dbReference type="Proteomes" id="UP000720189"/>
    </source>
</evidence>
<feature type="region of interest" description="Disordered" evidence="1">
    <location>
        <begin position="69"/>
        <end position="155"/>
    </location>
</feature>
<sequence>MNSPLHLIDSLLDLIKSSVTTTIGCQGQPLDRYPLHQHHGGYYNEPHPLDRHARDQYLGYYYDEQRHHDHYPRGRFPGDYRGMQHRSRSPQRYRGGYYGDQRPHNPPSPRNVPDNGAPAGQNAVGNAPLGNGAIPGHDSPPGNRHHDLPGYTEPGLTQDCVLRDVHVAASRPAGQQAKRHMHLTSDENLRLFMTF</sequence>
<protein>
    <submittedName>
        <fullName evidence="2">Uncharacterized protein</fullName>
    </submittedName>
</protein>
<dbReference type="Proteomes" id="UP000720189">
    <property type="component" value="Unassembled WGS sequence"/>
</dbReference>
<evidence type="ECO:0000256" key="1">
    <source>
        <dbReference type="SAM" id="MobiDB-lite"/>
    </source>
</evidence>
<comment type="caution">
    <text evidence="2">The sequence shown here is derived from an EMBL/GenBank/DDBJ whole genome shotgun (WGS) entry which is preliminary data.</text>
</comment>
<dbReference type="EMBL" id="JAGMUX010000006">
    <property type="protein sequence ID" value="KAH7255803.1"/>
    <property type="molecule type" value="Genomic_DNA"/>
</dbReference>
<keyword evidence="3" id="KW-1185">Reference proteome</keyword>
<organism evidence="2 3">
    <name type="scientific">Fusarium redolens</name>
    <dbReference type="NCBI Taxonomy" id="48865"/>
    <lineage>
        <taxon>Eukaryota</taxon>
        <taxon>Fungi</taxon>
        <taxon>Dikarya</taxon>
        <taxon>Ascomycota</taxon>
        <taxon>Pezizomycotina</taxon>
        <taxon>Sordariomycetes</taxon>
        <taxon>Hypocreomycetidae</taxon>
        <taxon>Hypocreales</taxon>
        <taxon>Nectriaceae</taxon>
        <taxon>Fusarium</taxon>
        <taxon>Fusarium redolens species complex</taxon>
    </lineage>
</organism>